<keyword evidence="1" id="KW-0472">Membrane</keyword>
<dbReference type="EMBL" id="UINC01011765">
    <property type="protein sequence ID" value="SVA51716.1"/>
    <property type="molecule type" value="Genomic_DNA"/>
</dbReference>
<evidence type="ECO:0000256" key="1">
    <source>
        <dbReference type="SAM" id="Phobius"/>
    </source>
</evidence>
<keyword evidence="1" id="KW-0812">Transmembrane</keyword>
<keyword evidence="1" id="KW-1133">Transmembrane helix</keyword>
<gene>
    <name evidence="2" type="ORF">METZ01_LOCUS104570</name>
</gene>
<reference evidence="2" key="1">
    <citation type="submission" date="2018-05" db="EMBL/GenBank/DDBJ databases">
        <authorList>
            <person name="Lanie J.A."/>
            <person name="Ng W.-L."/>
            <person name="Kazmierczak K.M."/>
            <person name="Andrzejewski T.M."/>
            <person name="Davidsen T.M."/>
            <person name="Wayne K.J."/>
            <person name="Tettelin H."/>
            <person name="Glass J.I."/>
            <person name="Rusch D."/>
            <person name="Podicherti R."/>
            <person name="Tsui H.-C.T."/>
            <person name="Winkler M.E."/>
        </authorList>
    </citation>
    <scope>NUCLEOTIDE SEQUENCE</scope>
</reference>
<organism evidence="2">
    <name type="scientific">marine metagenome</name>
    <dbReference type="NCBI Taxonomy" id="408172"/>
    <lineage>
        <taxon>unclassified sequences</taxon>
        <taxon>metagenomes</taxon>
        <taxon>ecological metagenomes</taxon>
    </lineage>
</organism>
<sequence length="139" mass="15978">MSFQVIPIILIPVLITTFFLKMPKNISQQKVFTNVTKTPKSIMDFKLKDKLDDFVENHFGKKYIVDTYTIVNSNTNVLTKITDIKIKVFIVKKNSKAWNNSNKIILMSIKITPTDIKISHILQNSHQLGEKIIPQNSNC</sequence>
<feature type="transmembrane region" description="Helical" evidence="1">
    <location>
        <begin position="6"/>
        <end position="22"/>
    </location>
</feature>
<dbReference type="AlphaFoldDB" id="A0A381WGQ4"/>
<name>A0A381WGQ4_9ZZZZ</name>
<accession>A0A381WGQ4</accession>
<proteinExistence type="predicted"/>
<protein>
    <submittedName>
        <fullName evidence="2">Uncharacterized protein</fullName>
    </submittedName>
</protein>
<evidence type="ECO:0000313" key="2">
    <source>
        <dbReference type="EMBL" id="SVA51716.1"/>
    </source>
</evidence>